<organism evidence="2 3">
    <name type="scientific">Linderina pennispora</name>
    <dbReference type="NCBI Taxonomy" id="61395"/>
    <lineage>
        <taxon>Eukaryota</taxon>
        <taxon>Fungi</taxon>
        <taxon>Fungi incertae sedis</taxon>
        <taxon>Zoopagomycota</taxon>
        <taxon>Kickxellomycotina</taxon>
        <taxon>Kickxellomycetes</taxon>
        <taxon>Kickxellales</taxon>
        <taxon>Kickxellaceae</taxon>
        <taxon>Linderina</taxon>
    </lineage>
</organism>
<accession>A0A1Y1WHG6</accession>
<gene>
    <name evidence="1" type="primary">AIM41</name>
    <name evidence="2" type="ORF">DL89DRAFT_265013</name>
</gene>
<evidence type="ECO:0000256" key="1">
    <source>
        <dbReference type="RuleBase" id="RU365099"/>
    </source>
</evidence>
<dbReference type="SUPFAM" id="SSF89095">
    <property type="entry name" value="GatB/YqeY motif"/>
    <property type="match status" value="1"/>
</dbReference>
<comment type="caution">
    <text evidence="2">The sequence shown here is derived from an EMBL/GenBank/DDBJ whole genome shotgun (WGS) entry which is preliminary data.</text>
</comment>
<protein>
    <recommendedName>
        <fullName evidence="1">Altered inheritance of mitochondria protein 41</fullName>
    </recommendedName>
</protein>
<dbReference type="Gene3D" id="1.10.1510.10">
    <property type="entry name" value="Uncharacterised protein YqeY/AIM41 PF09424, N-terminal domain"/>
    <property type="match status" value="1"/>
</dbReference>
<reference evidence="2 3" key="1">
    <citation type="submission" date="2016-07" db="EMBL/GenBank/DDBJ databases">
        <title>Pervasive Adenine N6-methylation of Active Genes in Fungi.</title>
        <authorList>
            <consortium name="DOE Joint Genome Institute"/>
            <person name="Mondo S.J."/>
            <person name="Dannebaum R.O."/>
            <person name="Kuo R.C."/>
            <person name="Labutti K."/>
            <person name="Haridas S."/>
            <person name="Kuo A."/>
            <person name="Salamov A."/>
            <person name="Ahrendt S.R."/>
            <person name="Lipzen A."/>
            <person name="Sullivan W."/>
            <person name="Andreopoulos W.B."/>
            <person name="Clum A."/>
            <person name="Lindquist E."/>
            <person name="Daum C."/>
            <person name="Ramamoorthy G.K."/>
            <person name="Gryganskyi A."/>
            <person name="Culley D."/>
            <person name="Magnuson J.K."/>
            <person name="James T.Y."/>
            <person name="O'Malley M.A."/>
            <person name="Stajich J.E."/>
            <person name="Spatafora J.W."/>
            <person name="Visel A."/>
            <person name="Grigoriev I.V."/>
        </authorList>
    </citation>
    <scope>NUCLEOTIDE SEQUENCE [LARGE SCALE GENOMIC DNA]</scope>
    <source>
        <strain evidence="2 3">ATCC 12442</strain>
    </source>
</reference>
<sequence>MFRSVQRIGLPVGRQTAARWYSAPTVTINARLKADLKLSMRAKEKQRTTVIKGVLSDILYAEKNPQSQTFSRDSDEDVALLIQRAIKQRKESIKQYTDGGRADLATAEQAEVEILGQYLPAQLSEEDIERRVKETVERLGVSGIKAMGQVMKEVAISAAEAPKSKVAAAVKKALGA</sequence>
<evidence type="ECO:0000313" key="3">
    <source>
        <dbReference type="Proteomes" id="UP000193922"/>
    </source>
</evidence>
<dbReference type="AlphaFoldDB" id="A0A1Y1WHG6"/>
<dbReference type="GO" id="GO:0016884">
    <property type="term" value="F:carbon-nitrogen ligase activity, with glutamine as amido-N-donor"/>
    <property type="evidence" value="ECO:0007669"/>
    <property type="project" value="UniProtKB-UniRule"/>
</dbReference>
<comment type="similarity">
    <text evidence="1">Belongs to the AIM41 family.</text>
</comment>
<dbReference type="EMBL" id="MCFD01000002">
    <property type="protein sequence ID" value="ORX72825.1"/>
    <property type="molecule type" value="Genomic_DNA"/>
</dbReference>
<keyword evidence="3" id="KW-1185">Reference proteome</keyword>
<dbReference type="Pfam" id="PF09424">
    <property type="entry name" value="YqeY"/>
    <property type="match status" value="1"/>
</dbReference>
<dbReference type="OrthoDB" id="538640at2759"/>
<dbReference type="PANTHER" id="PTHR28055">
    <property type="entry name" value="ALTERED INHERITANCE OF MITOCHONDRIA PROTEIN 41, MITOCHONDRIAL"/>
    <property type="match status" value="1"/>
</dbReference>
<dbReference type="InterPro" id="IPR023168">
    <property type="entry name" value="GatB_Yqey_C_2"/>
</dbReference>
<dbReference type="Gene3D" id="1.10.10.410">
    <property type="match status" value="1"/>
</dbReference>
<dbReference type="STRING" id="61395.A0A1Y1WHG6"/>
<dbReference type="InterPro" id="IPR019004">
    <property type="entry name" value="YqeY/Aim41"/>
</dbReference>
<comment type="subcellular location">
    <subcellularLocation>
        <location evidence="1">Mitochondrion</location>
    </subcellularLocation>
</comment>
<dbReference type="GO" id="GO:0005739">
    <property type="term" value="C:mitochondrion"/>
    <property type="evidence" value="ECO:0007669"/>
    <property type="project" value="UniProtKB-SubCell"/>
</dbReference>
<keyword evidence="1" id="KW-0496">Mitochondrion</keyword>
<dbReference type="Proteomes" id="UP000193922">
    <property type="component" value="Unassembled WGS sequence"/>
</dbReference>
<name>A0A1Y1WHG6_9FUNG</name>
<proteinExistence type="inferred from homology"/>
<dbReference type="PANTHER" id="PTHR28055:SF1">
    <property type="entry name" value="ALTERED INHERITANCE OF MITOCHONDRIA PROTEIN 41, MITOCHONDRIAL"/>
    <property type="match status" value="1"/>
</dbReference>
<dbReference type="InterPro" id="IPR003789">
    <property type="entry name" value="Asn/Gln_tRNA_amidoTrase-B-like"/>
</dbReference>
<evidence type="ECO:0000313" key="2">
    <source>
        <dbReference type="EMBL" id="ORX72825.1"/>
    </source>
</evidence>
<dbReference type="InterPro" id="IPR042184">
    <property type="entry name" value="YqeY/Aim41_N"/>
</dbReference>